<dbReference type="Gene3D" id="3.40.50.720">
    <property type="entry name" value="NAD(P)-binding Rossmann-like Domain"/>
    <property type="match status" value="1"/>
</dbReference>
<evidence type="ECO:0000259" key="10">
    <source>
        <dbReference type="PROSITE" id="PS50075"/>
    </source>
</evidence>
<dbReference type="InterPro" id="IPR016036">
    <property type="entry name" value="Malonyl_transacylase_ACP-bd"/>
</dbReference>
<evidence type="ECO:0000256" key="5">
    <source>
        <dbReference type="ARBA" id="ARBA00022679"/>
    </source>
</evidence>
<dbReference type="FunFam" id="3.40.366.10:FF:000002">
    <property type="entry name" value="Probable polyketide synthase 2"/>
    <property type="match status" value="1"/>
</dbReference>
<dbReference type="GO" id="GO:0004315">
    <property type="term" value="F:3-oxoacyl-[acyl-carrier-protein] synthase activity"/>
    <property type="evidence" value="ECO:0007669"/>
    <property type="project" value="InterPro"/>
</dbReference>
<dbReference type="InterPro" id="IPR018201">
    <property type="entry name" value="Ketoacyl_synth_AS"/>
</dbReference>
<dbReference type="GO" id="GO:0006633">
    <property type="term" value="P:fatty acid biosynthetic process"/>
    <property type="evidence" value="ECO:0007669"/>
    <property type="project" value="InterPro"/>
</dbReference>
<dbReference type="PANTHER" id="PTHR43775">
    <property type="entry name" value="FATTY ACID SYNTHASE"/>
    <property type="match status" value="1"/>
</dbReference>
<keyword evidence="4" id="KW-0597">Phosphoprotein</keyword>
<accession>A0AAU3GV38</accession>
<dbReference type="PROSITE" id="PS00606">
    <property type="entry name" value="KS3_1"/>
    <property type="match status" value="1"/>
</dbReference>
<feature type="domain" description="PKS/mFAS DH" evidence="12">
    <location>
        <begin position="930"/>
        <end position="1206"/>
    </location>
</feature>
<name>A0AAU3GV38_9ACTN</name>
<evidence type="ECO:0000256" key="7">
    <source>
        <dbReference type="ARBA" id="ARBA00023268"/>
    </source>
</evidence>
<dbReference type="InterPro" id="IPR014030">
    <property type="entry name" value="Ketoacyl_synth_N"/>
</dbReference>
<dbReference type="CDD" id="cd00833">
    <property type="entry name" value="PKS"/>
    <property type="match status" value="1"/>
</dbReference>
<dbReference type="Pfam" id="PF08990">
    <property type="entry name" value="Docking"/>
    <property type="match status" value="1"/>
</dbReference>
<dbReference type="InterPro" id="IPR013968">
    <property type="entry name" value="PKS_KR"/>
</dbReference>
<dbReference type="CDD" id="cd08956">
    <property type="entry name" value="KR_3_FAS_SDR_x"/>
    <property type="match status" value="1"/>
</dbReference>
<dbReference type="InterPro" id="IPR036291">
    <property type="entry name" value="NAD(P)-bd_dom_sf"/>
</dbReference>
<organism evidence="13">
    <name type="scientific">Streptomyces sp. NBC_01401</name>
    <dbReference type="NCBI Taxonomy" id="2903854"/>
    <lineage>
        <taxon>Bacteria</taxon>
        <taxon>Bacillati</taxon>
        <taxon>Actinomycetota</taxon>
        <taxon>Actinomycetes</taxon>
        <taxon>Kitasatosporales</taxon>
        <taxon>Streptomycetaceae</taxon>
        <taxon>Streptomyces</taxon>
    </lineage>
</organism>
<dbReference type="InterPro" id="IPR014031">
    <property type="entry name" value="Ketoacyl_synth_C"/>
</dbReference>
<evidence type="ECO:0000256" key="1">
    <source>
        <dbReference type="ARBA" id="ARBA00001957"/>
    </source>
</evidence>
<feature type="active site" description="Proton acceptor; for dehydratase activity" evidence="9">
    <location>
        <position position="962"/>
    </location>
</feature>
<comment type="cofactor">
    <cofactor evidence="1">
        <name>pantetheine 4'-phosphate</name>
        <dbReference type="ChEBI" id="CHEBI:47942"/>
    </cofactor>
</comment>
<dbReference type="Pfam" id="PF00109">
    <property type="entry name" value="ketoacyl-synt"/>
    <property type="match status" value="1"/>
</dbReference>
<keyword evidence="7" id="KW-0511">Multifunctional enzyme</keyword>
<feature type="domain" description="Carrier" evidence="10">
    <location>
        <begin position="1674"/>
        <end position="1749"/>
    </location>
</feature>
<feature type="region of interest" description="N-terminal hotdog fold" evidence="9">
    <location>
        <begin position="930"/>
        <end position="1055"/>
    </location>
</feature>
<dbReference type="InterPro" id="IPR055123">
    <property type="entry name" value="SpnB-like_Rossmann"/>
</dbReference>
<dbReference type="InterPro" id="IPR016035">
    <property type="entry name" value="Acyl_Trfase/lysoPLipase"/>
</dbReference>
<feature type="active site" description="Proton donor; for dehydratase activity" evidence="9">
    <location>
        <position position="1128"/>
    </location>
</feature>
<dbReference type="Pfam" id="PF22953">
    <property type="entry name" value="SpnB_Rossmann"/>
    <property type="match status" value="1"/>
</dbReference>
<dbReference type="SMART" id="SM00827">
    <property type="entry name" value="PKS_AT"/>
    <property type="match status" value="1"/>
</dbReference>
<proteinExistence type="predicted"/>
<dbReference type="PROSITE" id="PS50075">
    <property type="entry name" value="CARRIER"/>
    <property type="match status" value="1"/>
</dbReference>
<dbReference type="InterPro" id="IPR015083">
    <property type="entry name" value="NorB/c/GfsB-D-like_docking"/>
</dbReference>
<dbReference type="Gene3D" id="1.10.1200.10">
    <property type="entry name" value="ACP-like"/>
    <property type="match status" value="1"/>
</dbReference>
<dbReference type="InterPro" id="IPR006162">
    <property type="entry name" value="Ppantetheine_attach_site"/>
</dbReference>
<feature type="region of interest" description="C-terminal hotdog fold" evidence="9">
    <location>
        <begin position="1067"/>
        <end position="1206"/>
    </location>
</feature>
<dbReference type="EMBL" id="CP109535">
    <property type="protein sequence ID" value="WTY97028.1"/>
    <property type="molecule type" value="Genomic_DNA"/>
</dbReference>
<dbReference type="Gene3D" id="3.30.70.3290">
    <property type="match status" value="1"/>
</dbReference>
<dbReference type="Pfam" id="PF14765">
    <property type="entry name" value="PS-DH"/>
    <property type="match status" value="1"/>
</dbReference>
<evidence type="ECO:0000313" key="13">
    <source>
        <dbReference type="EMBL" id="WTY97028.1"/>
    </source>
</evidence>
<dbReference type="InterPro" id="IPR042104">
    <property type="entry name" value="PKS_dehydratase_sf"/>
</dbReference>
<evidence type="ECO:0000259" key="11">
    <source>
        <dbReference type="PROSITE" id="PS52004"/>
    </source>
</evidence>
<dbReference type="InterPro" id="IPR049552">
    <property type="entry name" value="PKS_DH_N"/>
</dbReference>
<dbReference type="PROSITE" id="PS00012">
    <property type="entry name" value="PHOSPHOPANTETHEINE"/>
    <property type="match status" value="1"/>
</dbReference>
<dbReference type="PROSITE" id="PS52019">
    <property type="entry name" value="PKS_MFAS_DH"/>
    <property type="match status" value="1"/>
</dbReference>
<dbReference type="Pfam" id="PF16197">
    <property type="entry name" value="KAsynt_C_assoc"/>
    <property type="match status" value="1"/>
</dbReference>
<dbReference type="GO" id="GO:0031177">
    <property type="term" value="F:phosphopantetheine binding"/>
    <property type="evidence" value="ECO:0007669"/>
    <property type="project" value="InterPro"/>
</dbReference>
<dbReference type="InterPro" id="IPR014043">
    <property type="entry name" value="Acyl_transferase_dom"/>
</dbReference>
<dbReference type="Pfam" id="PF08659">
    <property type="entry name" value="KR"/>
    <property type="match status" value="1"/>
</dbReference>
<dbReference type="SUPFAM" id="SSF55048">
    <property type="entry name" value="Probable ACP-binding domain of malonyl-CoA ACP transacylase"/>
    <property type="match status" value="1"/>
</dbReference>
<evidence type="ECO:0000256" key="6">
    <source>
        <dbReference type="ARBA" id="ARBA00023194"/>
    </source>
</evidence>
<reference evidence="13" key="1">
    <citation type="submission" date="2022-10" db="EMBL/GenBank/DDBJ databases">
        <title>The complete genomes of actinobacterial strains from the NBC collection.</title>
        <authorList>
            <person name="Joergensen T.S."/>
            <person name="Alvarez Arevalo M."/>
            <person name="Sterndorff E.B."/>
            <person name="Faurdal D."/>
            <person name="Vuksanovic O."/>
            <person name="Mourched A.-S."/>
            <person name="Charusanti P."/>
            <person name="Shaw S."/>
            <person name="Blin K."/>
            <person name="Weber T."/>
        </authorList>
    </citation>
    <scope>NUCLEOTIDE SEQUENCE</scope>
    <source>
        <strain evidence="13">NBC_01401</strain>
    </source>
</reference>
<dbReference type="SMART" id="SM00826">
    <property type="entry name" value="PKS_DH"/>
    <property type="match status" value="1"/>
</dbReference>
<dbReference type="SMART" id="SM01294">
    <property type="entry name" value="PKS_PP_betabranch"/>
    <property type="match status" value="1"/>
</dbReference>
<sequence length="1796" mass="187996">MANEDQLREYLKRAVADTRKAHRQLKEIEDERHEPIAIIGMACRFPGGVSSPEELWRLLVDEGDAIAEFPTDRGWDLDSVYDPDPGSTGTSYTRHGGFLDGAAGFDAGFFGISPNEALAMDPQQRLLLETSWEAVERAGIDPQALAGSRTGVFVGTTSQLYGASSDIPEGVDLYLGTGTTASVTSGRIAYNFGLEGPAVSVDTACSSSLVALHWAARSLRQDECTMALAGGVTVMSNPGMFVLFSQQKGLAADGRCKAFAGAADGTAWSEGTGVLLLERLSDAHRNGHRVLGVVRGSAVNQDGASNGMTAPNGPSQQRVIRHALADARLTPAEVDVVEAHGTGTTLGDPIEAQALLATYGQDREQPLLLGSVKSNIGHTQCAAGVAGVIKAVLAMQHGVLPRTLHIDEPTPHVDWTSGAVELLTEARRWPETGRPRRAGVSSFGVSGTNAHVLLEQAPPVEELPEASAAPAGPAVAGPVPLTFSARTPAALEDQAAALRERLAADPPPLPADVAYSLTASRTQFTHRATVITEDRHELTTALQALADGELPASVVTGTADVTGKTVFVFPGQGSQWTGMAVELMDTEPVFADHIDQCAQALAEFTDWNLTDVLRATNNAPGYDRVDIVQPALWAVMVSLAALWRTHGVQPHAVIGHSQGEIAAATVAGALTLQDGARIIALRSQTLTTLTGHGGMVSLPQSAQEAATTLTPWSEHITIAAINGPTSVVIAGDTDALDELLTQCTNDGIHARRIKVDYASHSTHVEQIREKLLTLLAPITPHPTEVPFYSTVDNAWTDTTTLDATYWYRNLRQTVQLAPAVQELTAQGFHAFVEISPHPVLTPGIQEILDDCAAPTVLTGTLRRDDGCRARLLASAAELWVRGVRVDFASRLTGARLTDLPTYAFQHERYWLEPSSAAGDVSAAGLGSTGHPLLGAALPLAEGGGVVLTGLLSLRSHPWLADHAVSGTVLLPGTAFVELVTRAADEVGCGLLKDLAIEVPLVLPERGGIAVQAVVGPADDAGLRPVAVYGRAHDAAHDEPWTRHASGLLADDDSQPAAQSGIWPPAGAVSVELDGFYDRLEQAGYAYGPVFRGLTRAWLLGEEVYSEIRLPQEAHAAADRFGLHPALMDAALHAMGLARRQDAAEGTGLPFAWNGVRLHATGAKALRVWVSPAETGSVALALFDETGAPVASVDSLAVRAISSRQLRAARGGQRDALFQVEWIRVPAAGGGRAERWAVLGGDAPAVPGLSIDRLGSLASAATPPDVLLLPAPRGDAHQVTDSVLRLLQEFLADERFGGTRLAVLTEGAVAATAGDRVPGLVQAPLWGLLRSAQAENPGRFVVVDMEDAGDSPAALPAALASDEPLLAVREGALLAPRLVRATPAATAARPLDPAGTVLITGGTGTLAALTARHLVTEHGIRHLLLTSRTGPQAPGASQLADELRTLGAHVTITACDTADRQALTTLLTDIPPTHPLTGIIHTAGVLDDGIINTLTPQRLTAVLRPKVDGALNLHELTTHHNLACFILYSSAAATFSSPGQGNYAAANAYLDSLAAHRRAAGLPAQSLAWGLWAQPSGMTGHLGGAELERMSQGGMVALSEQDGLALLDSALAVDAPLVLPARLDLAVLRGQSPVPRLLRGLLRPAARRTAQSQAGDDGDKLAERLAALNGTDRHRAVLDLVRAQVAGVLGHDSADAVNSELPFSELGFDSVTAVELRNRLYQASGLRLPATVIFDYPNAAALAQRLCAVLLPEADPDGSAGEQAAAAEPARVAAIDAMDIAGLVELALGASVDSAGV</sequence>
<keyword evidence="8" id="KW-0012">Acyltransferase</keyword>
<dbReference type="Pfam" id="PF02801">
    <property type="entry name" value="Ketoacyl-synt_C"/>
    <property type="match status" value="1"/>
</dbReference>
<dbReference type="Gene3D" id="3.10.129.110">
    <property type="entry name" value="Polyketide synthase dehydratase"/>
    <property type="match status" value="1"/>
</dbReference>
<dbReference type="SUPFAM" id="SSF53901">
    <property type="entry name" value="Thiolase-like"/>
    <property type="match status" value="1"/>
</dbReference>
<dbReference type="Pfam" id="PF00550">
    <property type="entry name" value="PP-binding"/>
    <property type="match status" value="1"/>
</dbReference>
<dbReference type="PANTHER" id="PTHR43775:SF51">
    <property type="entry name" value="INACTIVE PHENOLPHTHIOCEROL SYNTHESIS POLYKETIDE SYNTHASE TYPE I PKS1-RELATED"/>
    <property type="match status" value="1"/>
</dbReference>
<dbReference type="InterPro" id="IPR020841">
    <property type="entry name" value="PKS_Beta-ketoAc_synthase_dom"/>
</dbReference>
<keyword evidence="5" id="KW-0808">Transferase</keyword>
<dbReference type="SMART" id="SM00825">
    <property type="entry name" value="PKS_KS"/>
    <property type="match status" value="1"/>
</dbReference>
<dbReference type="Pfam" id="PF00698">
    <property type="entry name" value="Acyl_transf_1"/>
    <property type="match status" value="1"/>
</dbReference>
<evidence type="ECO:0000256" key="8">
    <source>
        <dbReference type="ARBA" id="ARBA00023315"/>
    </source>
</evidence>
<dbReference type="Gene3D" id="3.40.47.10">
    <property type="match status" value="1"/>
</dbReference>
<evidence type="ECO:0000256" key="4">
    <source>
        <dbReference type="ARBA" id="ARBA00022553"/>
    </source>
</evidence>
<evidence type="ECO:0000259" key="12">
    <source>
        <dbReference type="PROSITE" id="PS52019"/>
    </source>
</evidence>
<protein>
    <submittedName>
        <fullName evidence="13">Type I polyketide synthase</fullName>
    </submittedName>
</protein>
<dbReference type="InterPro" id="IPR009081">
    <property type="entry name" value="PP-bd_ACP"/>
</dbReference>
<dbReference type="PROSITE" id="PS52004">
    <property type="entry name" value="KS3_2"/>
    <property type="match status" value="1"/>
</dbReference>
<dbReference type="SUPFAM" id="SSF52151">
    <property type="entry name" value="FabD/lysophospholipase-like"/>
    <property type="match status" value="1"/>
</dbReference>
<evidence type="ECO:0000256" key="9">
    <source>
        <dbReference type="PROSITE-ProRule" id="PRU01363"/>
    </source>
</evidence>
<dbReference type="FunFam" id="3.40.47.10:FF:000019">
    <property type="entry name" value="Polyketide synthase type I"/>
    <property type="match status" value="1"/>
</dbReference>
<dbReference type="InterPro" id="IPR049900">
    <property type="entry name" value="PKS_mFAS_DH"/>
</dbReference>
<dbReference type="GO" id="GO:0033068">
    <property type="term" value="P:macrolide biosynthetic process"/>
    <property type="evidence" value="ECO:0007669"/>
    <property type="project" value="UniProtKB-ARBA"/>
</dbReference>
<dbReference type="InterPro" id="IPR036736">
    <property type="entry name" value="ACP-like_sf"/>
</dbReference>
<dbReference type="SMART" id="SM00822">
    <property type="entry name" value="PKS_KR"/>
    <property type="match status" value="1"/>
</dbReference>
<keyword evidence="6" id="KW-0045">Antibiotic biosynthesis</keyword>
<dbReference type="GO" id="GO:0004312">
    <property type="term" value="F:fatty acid synthase activity"/>
    <property type="evidence" value="ECO:0007669"/>
    <property type="project" value="TreeGrafter"/>
</dbReference>
<dbReference type="InterPro" id="IPR020806">
    <property type="entry name" value="PKS_PP-bd"/>
</dbReference>
<dbReference type="InterPro" id="IPR050091">
    <property type="entry name" value="PKS_NRPS_Biosynth_Enz"/>
</dbReference>
<dbReference type="InterPro" id="IPR049551">
    <property type="entry name" value="PKS_DH_C"/>
</dbReference>
<dbReference type="SUPFAM" id="SSF51735">
    <property type="entry name" value="NAD(P)-binding Rossmann-fold domains"/>
    <property type="match status" value="2"/>
</dbReference>
<keyword evidence="3" id="KW-0596">Phosphopantetheine</keyword>
<evidence type="ECO:0000256" key="2">
    <source>
        <dbReference type="ARBA" id="ARBA00004792"/>
    </source>
</evidence>
<dbReference type="InterPro" id="IPR057326">
    <property type="entry name" value="KR_dom"/>
</dbReference>
<dbReference type="FunFam" id="1.10.1200.10:FF:000007">
    <property type="entry name" value="Probable polyketide synthase pks17"/>
    <property type="match status" value="1"/>
</dbReference>
<dbReference type="InterPro" id="IPR020807">
    <property type="entry name" value="PKS_DH"/>
</dbReference>
<dbReference type="SUPFAM" id="SSF47336">
    <property type="entry name" value="ACP-like"/>
    <property type="match status" value="1"/>
</dbReference>
<gene>
    <name evidence="13" type="ORF">OG626_20045</name>
</gene>
<feature type="domain" description="Ketosynthase family 3 (KS3)" evidence="11">
    <location>
        <begin position="33"/>
        <end position="456"/>
    </location>
</feature>
<dbReference type="Pfam" id="PF21089">
    <property type="entry name" value="PKS_DH_N"/>
    <property type="match status" value="1"/>
</dbReference>
<dbReference type="InterPro" id="IPR016039">
    <property type="entry name" value="Thiolase-like"/>
</dbReference>
<dbReference type="InterPro" id="IPR032821">
    <property type="entry name" value="PKS_assoc"/>
</dbReference>
<dbReference type="Gene3D" id="3.40.366.10">
    <property type="entry name" value="Malonyl-Coenzyme A Acyl Carrier Protein, domain 2"/>
    <property type="match status" value="1"/>
</dbReference>
<dbReference type="SMART" id="SM00823">
    <property type="entry name" value="PKS_PP"/>
    <property type="match status" value="1"/>
</dbReference>
<dbReference type="InterPro" id="IPR001227">
    <property type="entry name" value="Ac_transferase_dom_sf"/>
</dbReference>
<comment type="pathway">
    <text evidence="2">Antibiotic biosynthesis.</text>
</comment>
<evidence type="ECO:0000256" key="3">
    <source>
        <dbReference type="ARBA" id="ARBA00022450"/>
    </source>
</evidence>